<dbReference type="EMBL" id="KE504241">
    <property type="protein sequence ID" value="EPS94194.1"/>
    <property type="molecule type" value="Genomic_DNA"/>
</dbReference>
<gene>
    <name evidence="6" type="ORF">FOMPIDRAFT_1134805</name>
</gene>
<dbReference type="InterPro" id="IPR001199">
    <property type="entry name" value="Cyt_B5-like_heme/steroid-bd"/>
</dbReference>
<dbReference type="Pfam" id="PF00173">
    <property type="entry name" value="Cyt-b5"/>
    <property type="match status" value="1"/>
</dbReference>
<evidence type="ECO:0000256" key="3">
    <source>
        <dbReference type="ARBA" id="ARBA00023004"/>
    </source>
</evidence>
<organism evidence="6 7">
    <name type="scientific">Fomitopsis schrenkii</name>
    <name type="common">Brown rot fungus</name>
    <dbReference type="NCBI Taxonomy" id="2126942"/>
    <lineage>
        <taxon>Eukaryota</taxon>
        <taxon>Fungi</taxon>
        <taxon>Dikarya</taxon>
        <taxon>Basidiomycota</taxon>
        <taxon>Agaricomycotina</taxon>
        <taxon>Agaricomycetes</taxon>
        <taxon>Polyporales</taxon>
        <taxon>Fomitopsis</taxon>
    </lineage>
</organism>
<dbReference type="InParanoid" id="S8F5P6"/>
<dbReference type="SUPFAM" id="SSF55856">
    <property type="entry name" value="Cytochrome b5-like heme/steroid binding domain"/>
    <property type="match status" value="1"/>
</dbReference>
<dbReference type="InterPro" id="IPR050668">
    <property type="entry name" value="Cytochrome_b5"/>
</dbReference>
<dbReference type="HOGENOM" id="CLU_102602_4_4_1"/>
<evidence type="ECO:0000313" key="6">
    <source>
        <dbReference type="EMBL" id="EPS94194.1"/>
    </source>
</evidence>
<dbReference type="eggNOG" id="KOG0537">
    <property type="taxonomic scope" value="Eukaryota"/>
</dbReference>
<dbReference type="PRINTS" id="PR00363">
    <property type="entry name" value="CYTOCHROMEB5"/>
</dbReference>
<dbReference type="InterPro" id="IPR036400">
    <property type="entry name" value="Cyt_B5-like_heme/steroid_sf"/>
</dbReference>
<feature type="non-terminal residue" evidence="6">
    <location>
        <position position="1"/>
    </location>
</feature>
<evidence type="ECO:0000313" key="7">
    <source>
        <dbReference type="Proteomes" id="UP000015241"/>
    </source>
</evidence>
<evidence type="ECO:0000256" key="4">
    <source>
        <dbReference type="ARBA" id="ARBA00038168"/>
    </source>
</evidence>
<dbReference type="PANTHER" id="PTHR19359">
    <property type="entry name" value="CYTOCHROME B5"/>
    <property type="match status" value="1"/>
</dbReference>
<protein>
    <recommendedName>
        <fullName evidence="5">Cytochrome b5 heme-binding domain-containing protein</fullName>
    </recommendedName>
</protein>
<dbReference type="SMART" id="SM01117">
    <property type="entry name" value="Cyt-b5"/>
    <property type="match status" value="1"/>
</dbReference>
<evidence type="ECO:0000256" key="1">
    <source>
        <dbReference type="ARBA" id="ARBA00022617"/>
    </source>
</evidence>
<proteinExistence type="inferred from homology"/>
<reference evidence="6 7" key="1">
    <citation type="journal article" date="2012" name="Science">
        <title>The Paleozoic origin of enzymatic lignin decomposition reconstructed from 31 fungal genomes.</title>
        <authorList>
            <person name="Floudas D."/>
            <person name="Binder M."/>
            <person name="Riley R."/>
            <person name="Barry K."/>
            <person name="Blanchette R.A."/>
            <person name="Henrissat B."/>
            <person name="Martinez A.T."/>
            <person name="Otillar R."/>
            <person name="Spatafora J.W."/>
            <person name="Yadav J.S."/>
            <person name="Aerts A."/>
            <person name="Benoit I."/>
            <person name="Boyd A."/>
            <person name="Carlson A."/>
            <person name="Copeland A."/>
            <person name="Coutinho P.M."/>
            <person name="de Vries R.P."/>
            <person name="Ferreira P."/>
            <person name="Findley K."/>
            <person name="Foster B."/>
            <person name="Gaskell J."/>
            <person name="Glotzer D."/>
            <person name="Gorecki P."/>
            <person name="Heitman J."/>
            <person name="Hesse C."/>
            <person name="Hori C."/>
            <person name="Igarashi K."/>
            <person name="Jurgens J.A."/>
            <person name="Kallen N."/>
            <person name="Kersten P."/>
            <person name="Kohler A."/>
            <person name="Kuees U."/>
            <person name="Kumar T.K.A."/>
            <person name="Kuo A."/>
            <person name="LaButti K."/>
            <person name="Larrondo L.F."/>
            <person name="Lindquist E."/>
            <person name="Ling A."/>
            <person name="Lombard V."/>
            <person name="Lucas S."/>
            <person name="Lundell T."/>
            <person name="Martin R."/>
            <person name="McLaughlin D.J."/>
            <person name="Morgenstern I."/>
            <person name="Morin E."/>
            <person name="Murat C."/>
            <person name="Nagy L.G."/>
            <person name="Nolan M."/>
            <person name="Ohm R.A."/>
            <person name="Patyshakuliyeva A."/>
            <person name="Rokas A."/>
            <person name="Ruiz-Duenas F.J."/>
            <person name="Sabat G."/>
            <person name="Salamov A."/>
            <person name="Samejima M."/>
            <person name="Schmutz J."/>
            <person name="Slot J.C."/>
            <person name="St John F."/>
            <person name="Stenlid J."/>
            <person name="Sun H."/>
            <person name="Sun S."/>
            <person name="Syed K."/>
            <person name="Tsang A."/>
            <person name="Wiebenga A."/>
            <person name="Young D."/>
            <person name="Pisabarro A."/>
            <person name="Eastwood D.C."/>
            <person name="Martin F."/>
            <person name="Cullen D."/>
            <person name="Grigoriev I.V."/>
            <person name="Hibbett D.S."/>
        </authorList>
    </citation>
    <scope>NUCLEOTIDE SEQUENCE</scope>
    <source>
        <strain evidence="7">FP-58527</strain>
    </source>
</reference>
<keyword evidence="7" id="KW-1185">Reference proteome</keyword>
<keyword evidence="3" id="KW-0408">Iron</keyword>
<dbReference type="STRING" id="743788.S8F5P6"/>
<feature type="domain" description="Cytochrome b5 heme-binding" evidence="5">
    <location>
        <begin position="1"/>
        <end position="63"/>
    </location>
</feature>
<dbReference type="Gene3D" id="3.10.120.10">
    <property type="entry name" value="Cytochrome b5-like heme/steroid binding domain"/>
    <property type="match status" value="1"/>
</dbReference>
<name>S8F5P6_FOMSC</name>
<dbReference type="GO" id="GO:0020037">
    <property type="term" value="F:heme binding"/>
    <property type="evidence" value="ECO:0007669"/>
    <property type="project" value="TreeGrafter"/>
</dbReference>
<sequence length="63" mass="7088">SSCWVIIEKKVYDVTDFVPQHPGGPRMILNFAGRDATHAFRSFHSLDVLAARLPPYKYLGNLA</sequence>
<evidence type="ECO:0000259" key="5">
    <source>
        <dbReference type="PROSITE" id="PS50255"/>
    </source>
</evidence>
<dbReference type="GO" id="GO:0016020">
    <property type="term" value="C:membrane"/>
    <property type="evidence" value="ECO:0007669"/>
    <property type="project" value="TreeGrafter"/>
</dbReference>
<keyword evidence="1" id="KW-0349">Heme</keyword>
<dbReference type="GO" id="GO:0046872">
    <property type="term" value="F:metal ion binding"/>
    <property type="evidence" value="ECO:0007669"/>
    <property type="project" value="UniProtKB-KW"/>
</dbReference>
<dbReference type="PROSITE" id="PS50255">
    <property type="entry name" value="CYTOCHROME_B5_2"/>
    <property type="match status" value="1"/>
</dbReference>
<comment type="similarity">
    <text evidence="4">Belongs to the cytochrome b5 family.</text>
</comment>
<dbReference type="OrthoDB" id="260519at2759"/>
<dbReference type="AlphaFoldDB" id="S8F5P6"/>
<evidence type="ECO:0000256" key="2">
    <source>
        <dbReference type="ARBA" id="ARBA00022723"/>
    </source>
</evidence>
<accession>S8F5P6</accession>
<keyword evidence="2" id="KW-0479">Metal-binding</keyword>
<dbReference type="Proteomes" id="UP000015241">
    <property type="component" value="Unassembled WGS sequence"/>
</dbReference>